<dbReference type="GO" id="GO:0005886">
    <property type="term" value="C:plasma membrane"/>
    <property type="evidence" value="ECO:0007669"/>
    <property type="project" value="UniProtKB-SubCell"/>
</dbReference>
<dbReference type="InterPro" id="IPR035906">
    <property type="entry name" value="MetI-like_sf"/>
</dbReference>
<dbReference type="PANTHER" id="PTHR30151:SF0">
    <property type="entry name" value="ABC TRANSPORTER PERMEASE PROTEIN MJ0413-RELATED"/>
    <property type="match status" value="1"/>
</dbReference>
<reference evidence="8" key="1">
    <citation type="journal article" date="2020" name="mSystems">
        <title>Genome- and Community-Level Interaction Insights into Carbon Utilization and Element Cycling Functions of Hydrothermarchaeota in Hydrothermal Sediment.</title>
        <authorList>
            <person name="Zhou Z."/>
            <person name="Liu Y."/>
            <person name="Xu W."/>
            <person name="Pan J."/>
            <person name="Luo Z.H."/>
            <person name="Li M."/>
        </authorList>
    </citation>
    <scope>NUCLEOTIDE SEQUENCE [LARGE SCALE GENOMIC DNA]</scope>
    <source>
        <strain evidence="8">SpSt-1182</strain>
    </source>
</reference>
<evidence type="ECO:0000256" key="6">
    <source>
        <dbReference type="ARBA" id="ARBA00023136"/>
    </source>
</evidence>
<sequence length="157" mass="17147">MSGSSPDHQGSSAGRGQDIGRRLSRIGLALILPVLLLAAWQFLAVRMNNPWLLPQVTAVLARLSRPFANVLETGSLLYNVGVSCLRVVFGFALAAIVAVPLGLVMGRIQLVRRIVGPFVEMFRPLCPIAWIPFAMAIFKTWTVVNVFGVRYSNTVLD</sequence>
<name>A0A7V0XEE5_UNCW3</name>
<accession>A0A7V0XEE5</accession>
<keyword evidence="3" id="KW-1003">Cell membrane</keyword>
<organism evidence="8">
    <name type="scientific">candidate division WOR-3 bacterium</name>
    <dbReference type="NCBI Taxonomy" id="2052148"/>
    <lineage>
        <taxon>Bacteria</taxon>
        <taxon>Bacteria division WOR-3</taxon>
    </lineage>
</organism>
<dbReference type="Proteomes" id="UP000885672">
    <property type="component" value="Unassembled WGS sequence"/>
</dbReference>
<keyword evidence="5 7" id="KW-1133">Transmembrane helix</keyword>
<evidence type="ECO:0000256" key="3">
    <source>
        <dbReference type="ARBA" id="ARBA00022475"/>
    </source>
</evidence>
<feature type="non-terminal residue" evidence="8">
    <location>
        <position position="157"/>
    </location>
</feature>
<dbReference type="PANTHER" id="PTHR30151">
    <property type="entry name" value="ALKANE SULFONATE ABC TRANSPORTER-RELATED, MEMBRANE SUBUNIT"/>
    <property type="match status" value="1"/>
</dbReference>
<evidence type="ECO:0000313" key="8">
    <source>
        <dbReference type="EMBL" id="HDQ98992.1"/>
    </source>
</evidence>
<evidence type="ECO:0000256" key="4">
    <source>
        <dbReference type="ARBA" id="ARBA00022692"/>
    </source>
</evidence>
<keyword evidence="6 7" id="KW-0472">Membrane</keyword>
<feature type="transmembrane region" description="Helical" evidence="7">
    <location>
        <begin position="125"/>
        <end position="147"/>
    </location>
</feature>
<feature type="transmembrane region" description="Helical" evidence="7">
    <location>
        <begin position="23"/>
        <end position="43"/>
    </location>
</feature>
<dbReference type="SUPFAM" id="SSF161098">
    <property type="entry name" value="MetI-like"/>
    <property type="match status" value="1"/>
</dbReference>
<dbReference type="EMBL" id="DSBX01000060">
    <property type="protein sequence ID" value="HDQ98992.1"/>
    <property type="molecule type" value="Genomic_DNA"/>
</dbReference>
<comment type="caution">
    <text evidence="8">The sequence shown here is derived from an EMBL/GenBank/DDBJ whole genome shotgun (WGS) entry which is preliminary data.</text>
</comment>
<proteinExistence type="predicted"/>
<evidence type="ECO:0000256" key="2">
    <source>
        <dbReference type="ARBA" id="ARBA00022448"/>
    </source>
</evidence>
<evidence type="ECO:0000256" key="1">
    <source>
        <dbReference type="ARBA" id="ARBA00004651"/>
    </source>
</evidence>
<evidence type="ECO:0008006" key="9">
    <source>
        <dbReference type="Google" id="ProtNLM"/>
    </source>
</evidence>
<gene>
    <name evidence="8" type="ORF">ENN51_01705</name>
</gene>
<protein>
    <recommendedName>
        <fullName evidence="9">ABC transporter permease</fullName>
    </recommendedName>
</protein>
<dbReference type="AlphaFoldDB" id="A0A7V0XEE5"/>
<keyword evidence="2" id="KW-0813">Transport</keyword>
<comment type="subcellular location">
    <subcellularLocation>
        <location evidence="1">Cell membrane</location>
        <topology evidence="1">Multi-pass membrane protein</topology>
    </subcellularLocation>
</comment>
<evidence type="ECO:0000256" key="5">
    <source>
        <dbReference type="ARBA" id="ARBA00022989"/>
    </source>
</evidence>
<feature type="transmembrane region" description="Helical" evidence="7">
    <location>
        <begin position="76"/>
        <end position="104"/>
    </location>
</feature>
<keyword evidence="4 7" id="KW-0812">Transmembrane</keyword>
<evidence type="ECO:0000256" key="7">
    <source>
        <dbReference type="SAM" id="Phobius"/>
    </source>
</evidence>